<evidence type="ECO:0000259" key="11">
    <source>
        <dbReference type="Pfam" id="PF07884"/>
    </source>
</evidence>
<gene>
    <name evidence="12" type="ORF">HNQ08_003019</name>
</gene>
<evidence type="ECO:0000256" key="5">
    <source>
        <dbReference type="ARBA" id="ARBA00022989"/>
    </source>
</evidence>
<evidence type="ECO:0000256" key="10">
    <source>
        <dbReference type="SAM" id="Phobius"/>
    </source>
</evidence>
<organism evidence="12 13">
    <name type="scientific">Deinococcus humi</name>
    <dbReference type="NCBI Taxonomy" id="662880"/>
    <lineage>
        <taxon>Bacteria</taxon>
        <taxon>Thermotogati</taxon>
        <taxon>Deinococcota</taxon>
        <taxon>Deinococci</taxon>
        <taxon>Deinococcales</taxon>
        <taxon>Deinococcaceae</taxon>
        <taxon>Deinococcus</taxon>
    </lineage>
</organism>
<keyword evidence="3 10" id="KW-0812">Transmembrane</keyword>
<reference evidence="12 13" key="1">
    <citation type="submission" date="2020-08" db="EMBL/GenBank/DDBJ databases">
        <title>Genomic Encyclopedia of Type Strains, Phase IV (KMG-IV): sequencing the most valuable type-strain genomes for metagenomic binning, comparative biology and taxonomic classification.</title>
        <authorList>
            <person name="Goeker M."/>
        </authorList>
    </citation>
    <scope>NUCLEOTIDE SEQUENCE [LARGE SCALE GENOMIC DNA]</scope>
    <source>
        <strain evidence="12 13">DSM 27939</strain>
    </source>
</reference>
<dbReference type="EMBL" id="JACHFL010000007">
    <property type="protein sequence ID" value="MBB5363912.1"/>
    <property type="molecule type" value="Genomic_DNA"/>
</dbReference>
<evidence type="ECO:0000313" key="12">
    <source>
        <dbReference type="EMBL" id="MBB5363912.1"/>
    </source>
</evidence>
<keyword evidence="7 10" id="KW-0472">Membrane</keyword>
<feature type="domain" description="Vitamin K epoxide reductase" evidence="11">
    <location>
        <begin position="25"/>
        <end position="154"/>
    </location>
</feature>
<evidence type="ECO:0000256" key="1">
    <source>
        <dbReference type="ARBA" id="ARBA00004141"/>
    </source>
</evidence>
<proteinExistence type="inferred from homology"/>
<evidence type="ECO:0000256" key="4">
    <source>
        <dbReference type="ARBA" id="ARBA00022719"/>
    </source>
</evidence>
<keyword evidence="9" id="KW-0676">Redox-active center</keyword>
<evidence type="ECO:0000256" key="7">
    <source>
        <dbReference type="ARBA" id="ARBA00023136"/>
    </source>
</evidence>
<evidence type="ECO:0000256" key="9">
    <source>
        <dbReference type="ARBA" id="ARBA00023284"/>
    </source>
</evidence>
<evidence type="ECO:0000313" key="13">
    <source>
        <dbReference type="Proteomes" id="UP000552709"/>
    </source>
</evidence>
<keyword evidence="4" id="KW-0874">Quinone</keyword>
<keyword evidence="13" id="KW-1185">Reference proteome</keyword>
<evidence type="ECO:0000256" key="6">
    <source>
        <dbReference type="ARBA" id="ARBA00023002"/>
    </source>
</evidence>
<dbReference type="GO" id="GO:0016491">
    <property type="term" value="F:oxidoreductase activity"/>
    <property type="evidence" value="ECO:0007669"/>
    <property type="project" value="UniProtKB-KW"/>
</dbReference>
<evidence type="ECO:0000256" key="3">
    <source>
        <dbReference type="ARBA" id="ARBA00022692"/>
    </source>
</evidence>
<evidence type="ECO:0000256" key="2">
    <source>
        <dbReference type="ARBA" id="ARBA00006214"/>
    </source>
</evidence>
<sequence length="169" mass="18650">MVLSARQLSHELREVQTPDLTRRRWIIGLSLLGAAMGQIVSLYQTGIIRHLPDPPLPIFNSDRVDASEYGYKRLQTSDALMMVVNYGVTAWLAGAGGKDRMTSLPLLPVAMGLKVLGDTAFAIELGREEWQENKALCVYCQAATLASLASLVLAVPETRKAIRNLLSRW</sequence>
<dbReference type="InterPro" id="IPR038354">
    <property type="entry name" value="VKOR_sf"/>
</dbReference>
<dbReference type="RefSeq" id="WP_184133579.1">
    <property type="nucleotide sequence ID" value="NZ_JACHFL010000007.1"/>
</dbReference>
<name>A0A7W8JVC4_9DEIO</name>
<comment type="caution">
    <text evidence="12">The sequence shown here is derived from an EMBL/GenBank/DDBJ whole genome shotgun (WGS) entry which is preliminary data.</text>
</comment>
<keyword evidence="6" id="KW-0560">Oxidoreductase</keyword>
<accession>A0A7W8JVC4</accession>
<feature type="transmembrane region" description="Helical" evidence="10">
    <location>
        <begin position="25"/>
        <end position="43"/>
    </location>
</feature>
<evidence type="ECO:0000256" key="8">
    <source>
        <dbReference type="ARBA" id="ARBA00023157"/>
    </source>
</evidence>
<dbReference type="Proteomes" id="UP000552709">
    <property type="component" value="Unassembled WGS sequence"/>
</dbReference>
<protein>
    <recommendedName>
        <fullName evidence="11">Vitamin K epoxide reductase domain-containing protein</fullName>
    </recommendedName>
</protein>
<dbReference type="AlphaFoldDB" id="A0A7W8JVC4"/>
<dbReference type="Pfam" id="PF07884">
    <property type="entry name" value="VKOR"/>
    <property type="match status" value="1"/>
</dbReference>
<keyword evidence="5 10" id="KW-1133">Transmembrane helix</keyword>
<comment type="similarity">
    <text evidence="2">Belongs to the VKOR family.</text>
</comment>
<dbReference type="GO" id="GO:0016020">
    <property type="term" value="C:membrane"/>
    <property type="evidence" value="ECO:0007669"/>
    <property type="project" value="UniProtKB-SubCell"/>
</dbReference>
<dbReference type="InterPro" id="IPR012932">
    <property type="entry name" value="VKOR"/>
</dbReference>
<dbReference type="Gene3D" id="1.20.1440.130">
    <property type="entry name" value="VKOR domain"/>
    <property type="match status" value="1"/>
</dbReference>
<keyword evidence="8" id="KW-1015">Disulfide bond</keyword>
<comment type="subcellular location">
    <subcellularLocation>
        <location evidence="1">Membrane</location>
        <topology evidence="1">Multi-pass membrane protein</topology>
    </subcellularLocation>
</comment>
<dbReference type="GO" id="GO:0048038">
    <property type="term" value="F:quinone binding"/>
    <property type="evidence" value="ECO:0007669"/>
    <property type="project" value="UniProtKB-KW"/>
</dbReference>